<dbReference type="Proteomes" id="UP000475385">
    <property type="component" value="Unassembled WGS sequence"/>
</dbReference>
<sequence length="170" mass="19186">MTLEALIARAHRMDERAWARHANPWSVWTRIPILPALALTAWSREWIGAWALLPAAMLLGWTWANPRAFAPPASTDNWASRAVIGERLWLSRPDHPVPPHHRLLPHLLNALAALGGVALAWGLIRLDGVLALSGLATALGAKMWFLDRMVWLTHDMRDDPRMRDWTRPVS</sequence>
<evidence type="ECO:0000256" key="1">
    <source>
        <dbReference type="SAM" id="Phobius"/>
    </source>
</evidence>
<dbReference type="EMBL" id="JAAIKB010000014">
    <property type="protein sequence ID" value="NGM23361.1"/>
    <property type="molecule type" value="Genomic_DNA"/>
</dbReference>
<proteinExistence type="predicted"/>
<dbReference type="AlphaFoldDB" id="A0A6M1LSD6"/>
<dbReference type="Pfam" id="PF20358">
    <property type="entry name" value="DUF6653"/>
    <property type="match status" value="1"/>
</dbReference>
<feature type="transmembrane region" description="Helical" evidence="1">
    <location>
        <begin position="46"/>
        <end position="64"/>
    </location>
</feature>
<feature type="transmembrane region" description="Helical" evidence="1">
    <location>
        <begin position="129"/>
        <end position="146"/>
    </location>
</feature>
<keyword evidence="1" id="KW-0812">Transmembrane</keyword>
<reference evidence="2 3" key="2">
    <citation type="submission" date="2020-03" db="EMBL/GenBank/DDBJ databases">
        <title>Roseomonas stagni sp. nov., isolated from pond water in Japan.</title>
        <authorList>
            <person name="Furuhata K."/>
            <person name="Miyamoto H."/>
            <person name="Goto K."/>
        </authorList>
    </citation>
    <scope>NUCLEOTIDE SEQUENCE [LARGE SCALE GENOMIC DNA]</scope>
    <source>
        <strain evidence="2 3">PeD5</strain>
    </source>
</reference>
<comment type="caution">
    <text evidence="2">The sequence shown here is derived from an EMBL/GenBank/DDBJ whole genome shotgun (WGS) entry which is preliminary data.</text>
</comment>
<protein>
    <submittedName>
        <fullName evidence="2">Uncharacterized protein</fullName>
    </submittedName>
</protein>
<gene>
    <name evidence="2" type="ORF">G3576_25335</name>
</gene>
<organism evidence="2 3">
    <name type="scientific">Falsiroseomonas algicola</name>
    <dbReference type="NCBI Taxonomy" id="2716930"/>
    <lineage>
        <taxon>Bacteria</taxon>
        <taxon>Pseudomonadati</taxon>
        <taxon>Pseudomonadota</taxon>
        <taxon>Alphaproteobacteria</taxon>
        <taxon>Acetobacterales</taxon>
        <taxon>Roseomonadaceae</taxon>
        <taxon>Falsiroseomonas</taxon>
    </lineage>
</organism>
<reference evidence="2 3" key="1">
    <citation type="submission" date="2020-02" db="EMBL/GenBank/DDBJ databases">
        <authorList>
            <person name="Kim H.M."/>
            <person name="Jeon C.O."/>
        </authorList>
    </citation>
    <scope>NUCLEOTIDE SEQUENCE [LARGE SCALE GENOMIC DNA]</scope>
    <source>
        <strain evidence="2 3">PeD5</strain>
    </source>
</reference>
<dbReference type="InterPro" id="IPR046595">
    <property type="entry name" value="DUF6653"/>
</dbReference>
<name>A0A6M1LSD6_9PROT</name>
<keyword evidence="3" id="KW-1185">Reference proteome</keyword>
<accession>A0A6M1LSD6</accession>
<keyword evidence="1" id="KW-0472">Membrane</keyword>
<dbReference type="RefSeq" id="WP_164697275.1">
    <property type="nucleotide sequence ID" value="NZ_JAAIKB010000014.1"/>
</dbReference>
<feature type="transmembrane region" description="Helical" evidence="1">
    <location>
        <begin position="103"/>
        <end position="124"/>
    </location>
</feature>
<evidence type="ECO:0000313" key="2">
    <source>
        <dbReference type="EMBL" id="NGM23361.1"/>
    </source>
</evidence>
<keyword evidence="1" id="KW-1133">Transmembrane helix</keyword>
<evidence type="ECO:0000313" key="3">
    <source>
        <dbReference type="Proteomes" id="UP000475385"/>
    </source>
</evidence>